<dbReference type="InterPro" id="IPR017441">
    <property type="entry name" value="Protein_kinase_ATP_BS"/>
</dbReference>
<dbReference type="GO" id="GO:0005524">
    <property type="term" value="F:ATP binding"/>
    <property type="evidence" value="ECO:0007669"/>
    <property type="project" value="UniProtKB-UniRule"/>
</dbReference>
<dbReference type="EMBL" id="WJXW01000015">
    <property type="protein sequence ID" value="KAF9730210.1"/>
    <property type="molecule type" value="Genomic_DNA"/>
</dbReference>
<evidence type="ECO:0000256" key="9">
    <source>
        <dbReference type="ARBA" id="ARBA00030237"/>
    </source>
</evidence>
<dbReference type="AlphaFoldDB" id="A0A9P6KKW2"/>
<accession>A0A9P6KKW2</accession>
<dbReference type="GO" id="GO:0061709">
    <property type="term" value="P:reticulophagy"/>
    <property type="evidence" value="ECO:0007669"/>
    <property type="project" value="TreeGrafter"/>
</dbReference>
<dbReference type="PROSITE" id="PS00108">
    <property type="entry name" value="PROTEIN_KINASE_ST"/>
    <property type="match status" value="1"/>
</dbReference>
<keyword evidence="8" id="KW-0072">Autophagy</keyword>
<evidence type="ECO:0000256" key="6">
    <source>
        <dbReference type="ARBA" id="ARBA00022777"/>
    </source>
</evidence>
<dbReference type="GO" id="GO:0042594">
    <property type="term" value="P:response to starvation"/>
    <property type="evidence" value="ECO:0007669"/>
    <property type="project" value="TreeGrafter"/>
</dbReference>
<evidence type="ECO:0000259" key="14">
    <source>
        <dbReference type="PROSITE" id="PS50011"/>
    </source>
</evidence>
<keyword evidence="4" id="KW-0808">Transferase</keyword>
<evidence type="ECO:0000256" key="5">
    <source>
        <dbReference type="ARBA" id="ARBA00022741"/>
    </source>
</evidence>
<dbReference type="InterPro" id="IPR000719">
    <property type="entry name" value="Prot_kinase_dom"/>
</dbReference>
<protein>
    <recommendedName>
        <fullName evidence="2">non-specific serine/threonine protein kinase</fullName>
        <ecNumber evidence="2">2.7.11.1</ecNumber>
    </recommendedName>
    <alternativeName>
        <fullName evidence="9">Autophagy-related protein 1</fullName>
    </alternativeName>
</protein>
<dbReference type="Proteomes" id="UP000756921">
    <property type="component" value="Unassembled WGS sequence"/>
</dbReference>
<dbReference type="GO" id="GO:0010506">
    <property type="term" value="P:regulation of autophagy"/>
    <property type="evidence" value="ECO:0007669"/>
    <property type="project" value="InterPro"/>
</dbReference>
<comment type="catalytic activity">
    <reaction evidence="11">
        <text>L-seryl-[protein] + ATP = O-phospho-L-seryl-[protein] + ADP + H(+)</text>
        <dbReference type="Rhea" id="RHEA:17989"/>
        <dbReference type="Rhea" id="RHEA-COMP:9863"/>
        <dbReference type="Rhea" id="RHEA-COMP:11604"/>
        <dbReference type="ChEBI" id="CHEBI:15378"/>
        <dbReference type="ChEBI" id="CHEBI:29999"/>
        <dbReference type="ChEBI" id="CHEBI:30616"/>
        <dbReference type="ChEBI" id="CHEBI:83421"/>
        <dbReference type="ChEBI" id="CHEBI:456216"/>
        <dbReference type="EC" id="2.7.11.1"/>
    </reaction>
</comment>
<gene>
    <name evidence="15" type="ORF">PMIN01_12143</name>
</gene>
<dbReference type="GO" id="GO:0034727">
    <property type="term" value="P:piecemeal microautophagy of the nucleus"/>
    <property type="evidence" value="ECO:0007669"/>
    <property type="project" value="TreeGrafter"/>
</dbReference>
<comment type="catalytic activity">
    <reaction evidence="10">
        <text>L-threonyl-[protein] + ATP = O-phospho-L-threonyl-[protein] + ADP + H(+)</text>
        <dbReference type="Rhea" id="RHEA:46608"/>
        <dbReference type="Rhea" id="RHEA-COMP:11060"/>
        <dbReference type="Rhea" id="RHEA-COMP:11605"/>
        <dbReference type="ChEBI" id="CHEBI:15378"/>
        <dbReference type="ChEBI" id="CHEBI:30013"/>
        <dbReference type="ChEBI" id="CHEBI:30616"/>
        <dbReference type="ChEBI" id="CHEBI:61977"/>
        <dbReference type="ChEBI" id="CHEBI:456216"/>
        <dbReference type="EC" id="2.7.11.1"/>
    </reaction>
</comment>
<keyword evidence="5 12" id="KW-0547">Nucleotide-binding</keyword>
<dbReference type="GO" id="GO:0034045">
    <property type="term" value="C:phagophore assembly site membrane"/>
    <property type="evidence" value="ECO:0007669"/>
    <property type="project" value="UniProtKB-SubCell"/>
</dbReference>
<dbReference type="OrthoDB" id="4062651at2759"/>
<dbReference type="PROSITE" id="PS00107">
    <property type="entry name" value="PROTEIN_KINASE_ATP"/>
    <property type="match status" value="1"/>
</dbReference>
<dbReference type="PANTHER" id="PTHR24348:SF22">
    <property type="entry name" value="NON-SPECIFIC SERINE_THREONINE PROTEIN KINASE"/>
    <property type="match status" value="1"/>
</dbReference>
<dbReference type="Gene3D" id="1.10.510.10">
    <property type="entry name" value="Transferase(Phosphotransferase) domain 1"/>
    <property type="match status" value="1"/>
</dbReference>
<dbReference type="SMART" id="SM00220">
    <property type="entry name" value="S_TKc"/>
    <property type="match status" value="1"/>
</dbReference>
<evidence type="ECO:0000256" key="11">
    <source>
        <dbReference type="ARBA" id="ARBA00048679"/>
    </source>
</evidence>
<dbReference type="Pfam" id="PF00069">
    <property type="entry name" value="Pkinase"/>
    <property type="match status" value="1"/>
</dbReference>
<keyword evidence="16" id="KW-1185">Reference proteome</keyword>
<evidence type="ECO:0000313" key="15">
    <source>
        <dbReference type="EMBL" id="KAF9730210.1"/>
    </source>
</evidence>
<dbReference type="GO" id="GO:0005776">
    <property type="term" value="C:autophagosome"/>
    <property type="evidence" value="ECO:0007669"/>
    <property type="project" value="TreeGrafter"/>
</dbReference>
<dbReference type="EC" id="2.7.11.1" evidence="2"/>
<dbReference type="InterPro" id="IPR011009">
    <property type="entry name" value="Kinase-like_dom_sf"/>
</dbReference>
<name>A0A9P6KKW2_9PLEO</name>
<comment type="subcellular location">
    <subcellularLocation>
        <location evidence="1">Preautophagosomal structure membrane</location>
        <topology evidence="1">Peripheral membrane protein</topology>
    </subcellularLocation>
</comment>
<evidence type="ECO:0000256" key="12">
    <source>
        <dbReference type="PROSITE-ProRule" id="PRU10141"/>
    </source>
</evidence>
<dbReference type="InterPro" id="IPR045269">
    <property type="entry name" value="Atg1-like"/>
</dbReference>
<evidence type="ECO:0000256" key="3">
    <source>
        <dbReference type="ARBA" id="ARBA00022527"/>
    </source>
</evidence>
<dbReference type="GO" id="GO:0000045">
    <property type="term" value="P:autophagosome assembly"/>
    <property type="evidence" value="ECO:0007669"/>
    <property type="project" value="TreeGrafter"/>
</dbReference>
<evidence type="ECO:0000256" key="8">
    <source>
        <dbReference type="ARBA" id="ARBA00023006"/>
    </source>
</evidence>
<dbReference type="PROSITE" id="PS50011">
    <property type="entry name" value="PROTEIN_KINASE_DOM"/>
    <property type="match status" value="1"/>
</dbReference>
<feature type="domain" description="Protein kinase" evidence="14">
    <location>
        <begin position="212"/>
        <end position="468"/>
    </location>
</feature>
<evidence type="ECO:0000256" key="13">
    <source>
        <dbReference type="SAM" id="MobiDB-lite"/>
    </source>
</evidence>
<dbReference type="PANTHER" id="PTHR24348">
    <property type="entry name" value="SERINE/THREONINE-PROTEIN KINASE UNC-51-RELATED"/>
    <property type="match status" value="1"/>
</dbReference>
<dbReference type="GO" id="GO:0005829">
    <property type="term" value="C:cytosol"/>
    <property type="evidence" value="ECO:0007669"/>
    <property type="project" value="TreeGrafter"/>
</dbReference>
<dbReference type="SUPFAM" id="SSF56112">
    <property type="entry name" value="Protein kinase-like (PK-like)"/>
    <property type="match status" value="1"/>
</dbReference>
<dbReference type="InterPro" id="IPR008271">
    <property type="entry name" value="Ser/Thr_kinase_AS"/>
</dbReference>
<comment type="caution">
    <text evidence="15">The sequence shown here is derived from an EMBL/GenBank/DDBJ whole genome shotgun (WGS) entry which is preliminary data.</text>
</comment>
<dbReference type="GO" id="GO:0004674">
    <property type="term" value="F:protein serine/threonine kinase activity"/>
    <property type="evidence" value="ECO:0007669"/>
    <property type="project" value="UniProtKB-KW"/>
</dbReference>
<evidence type="ECO:0000313" key="16">
    <source>
        <dbReference type="Proteomes" id="UP000756921"/>
    </source>
</evidence>
<feature type="region of interest" description="Disordered" evidence="13">
    <location>
        <begin position="539"/>
        <end position="558"/>
    </location>
</feature>
<evidence type="ECO:0000256" key="7">
    <source>
        <dbReference type="ARBA" id="ARBA00022840"/>
    </source>
</evidence>
<evidence type="ECO:0000256" key="10">
    <source>
        <dbReference type="ARBA" id="ARBA00047899"/>
    </source>
</evidence>
<sequence length="558" mass="61964">MPRSSPHPSALFSLRPYNDEKQRGKGVVEDARNSHLVSAHPGGGFALDVGFNIRSKSSTTTLATLGRGDTDIHISGGSIARIQCSFEVDLQTGIVMLYDRSHSQTTQVFGEFATPFELGRSRKVVVQKNLNTIIGMGGVGRNLVMFELIWHQNPLETMRQVNDRYQKIGDYEENPCLACTIVDDTETVPPTRAVTRIHTPAGRAQPLRIRYAKIPPQLGAGTYGVVHRAVDVDSGKLIAVKILKRPGSPNLQQWRVQLKREVDFLSQLDHPHIVPLIALQKWDEPEVEIIMELQHGSLESLVTGKSFDKQELQQIAVLVFHHSLQALDRINLLGLIHRDMKPANILFKELHGQYVFLLADFGLSNHTSVAHTFMGSPVYMAPEMFEKGCQQTHKVDVWALFVTMMWTLDIGGFRQLVEKAKSLGDLEEIRKEVLSGARKPNLSSIQEMAIEDPAKRASAAQMLVKCFNGEGLSTPRNKIAALIETPSTVPNVRRDTQPDGRKVAARVSLRTGTSSLLPQTRSRARNAGIKKLQNKAPGPMARYLIPMPGNFPEEDAKP</sequence>
<dbReference type="GO" id="GO:0000422">
    <property type="term" value="P:autophagy of mitochondrion"/>
    <property type="evidence" value="ECO:0007669"/>
    <property type="project" value="TreeGrafter"/>
</dbReference>
<evidence type="ECO:0000256" key="2">
    <source>
        <dbReference type="ARBA" id="ARBA00012513"/>
    </source>
</evidence>
<proteinExistence type="predicted"/>
<organism evidence="15 16">
    <name type="scientific">Paraphaeosphaeria minitans</name>
    <dbReference type="NCBI Taxonomy" id="565426"/>
    <lineage>
        <taxon>Eukaryota</taxon>
        <taxon>Fungi</taxon>
        <taxon>Dikarya</taxon>
        <taxon>Ascomycota</taxon>
        <taxon>Pezizomycotina</taxon>
        <taxon>Dothideomycetes</taxon>
        <taxon>Pleosporomycetidae</taxon>
        <taxon>Pleosporales</taxon>
        <taxon>Massarineae</taxon>
        <taxon>Didymosphaeriaceae</taxon>
        <taxon>Paraphaeosphaeria</taxon>
    </lineage>
</organism>
<keyword evidence="6" id="KW-0418">Kinase</keyword>
<feature type="binding site" evidence="12">
    <location>
        <position position="241"/>
    </location>
    <ligand>
        <name>ATP</name>
        <dbReference type="ChEBI" id="CHEBI:30616"/>
    </ligand>
</feature>
<evidence type="ECO:0000256" key="1">
    <source>
        <dbReference type="ARBA" id="ARBA00004623"/>
    </source>
</evidence>
<reference evidence="15" key="1">
    <citation type="journal article" date="2020" name="Mol. Plant Microbe Interact.">
        <title>Genome Sequence of the Biocontrol Agent Coniothyrium minitans strain Conio (IMI 134523).</title>
        <authorList>
            <person name="Patel D."/>
            <person name="Shittu T.A."/>
            <person name="Baroncelli R."/>
            <person name="Muthumeenakshi S."/>
            <person name="Osborne T.H."/>
            <person name="Janganan T.K."/>
            <person name="Sreenivasaprasad S."/>
        </authorList>
    </citation>
    <scope>NUCLEOTIDE SEQUENCE</scope>
    <source>
        <strain evidence="15">Conio</strain>
    </source>
</reference>
<keyword evidence="3" id="KW-0723">Serine/threonine-protein kinase</keyword>
<evidence type="ECO:0000256" key="4">
    <source>
        <dbReference type="ARBA" id="ARBA00022679"/>
    </source>
</evidence>
<keyword evidence="7 12" id="KW-0067">ATP-binding</keyword>